<proteinExistence type="predicted"/>
<keyword evidence="1" id="KW-1185">Reference proteome</keyword>
<accession>A0A0M3I349</accession>
<reference evidence="2" key="1">
    <citation type="submission" date="2017-02" db="UniProtKB">
        <authorList>
            <consortium name="WormBaseParasite"/>
        </authorList>
    </citation>
    <scope>IDENTIFICATION</scope>
</reference>
<evidence type="ECO:0000313" key="1">
    <source>
        <dbReference type="Proteomes" id="UP000036681"/>
    </source>
</evidence>
<organism evidence="1 2">
    <name type="scientific">Ascaris lumbricoides</name>
    <name type="common">Giant roundworm</name>
    <dbReference type="NCBI Taxonomy" id="6252"/>
    <lineage>
        <taxon>Eukaryota</taxon>
        <taxon>Metazoa</taxon>
        <taxon>Ecdysozoa</taxon>
        <taxon>Nematoda</taxon>
        <taxon>Chromadorea</taxon>
        <taxon>Rhabditida</taxon>
        <taxon>Spirurina</taxon>
        <taxon>Ascaridomorpha</taxon>
        <taxon>Ascaridoidea</taxon>
        <taxon>Ascarididae</taxon>
        <taxon>Ascaris</taxon>
    </lineage>
</organism>
<evidence type="ECO:0000313" key="2">
    <source>
        <dbReference type="WBParaSite" id="ALUE_0001101901-mRNA-1"/>
    </source>
</evidence>
<dbReference type="AlphaFoldDB" id="A0A0M3I349"/>
<dbReference type="Proteomes" id="UP000036681">
    <property type="component" value="Unplaced"/>
</dbReference>
<protein>
    <submittedName>
        <fullName evidence="2">Myosin motor domain-containing protein</fullName>
    </submittedName>
</protein>
<sequence>MHFHRVASFRSLLNELNDSRNRTQVYAFCIMRKADRRECSIERSWKRNLKRLDESLKTFAMRAESIVYAMGQQQSAFVVEIASPRLGNFQVQLLFSFIIIDDRSVSHRIESIIIFMMQSLFFFHKQLHVSHSAYY</sequence>
<name>A0A0M3I349_ASCLU</name>
<dbReference type="WBParaSite" id="ALUE_0001101901-mRNA-1">
    <property type="protein sequence ID" value="ALUE_0001101901-mRNA-1"/>
    <property type="gene ID" value="ALUE_0001101901"/>
</dbReference>